<dbReference type="Pfam" id="PF01501">
    <property type="entry name" value="Glyco_transf_8"/>
    <property type="match status" value="1"/>
</dbReference>
<keyword evidence="14" id="KW-0732">Signal</keyword>
<keyword evidence="4" id="KW-0808">Transferase</keyword>
<dbReference type="GeneID" id="110976956"/>
<dbReference type="Gene3D" id="3.90.550.10">
    <property type="entry name" value="Spore Coat Polysaccharide Biosynthesis Protein SpsA, Chain A"/>
    <property type="match status" value="1"/>
</dbReference>
<keyword evidence="3" id="KW-0328">Glycosyltransferase</keyword>
<dbReference type="InterPro" id="IPR029044">
    <property type="entry name" value="Nucleotide-diphossugar_trans"/>
</dbReference>
<evidence type="ECO:0000256" key="6">
    <source>
        <dbReference type="ARBA" id="ARBA00022968"/>
    </source>
</evidence>
<keyword evidence="6" id="KW-0735">Signal-anchor</keyword>
<evidence type="ECO:0000256" key="10">
    <source>
        <dbReference type="ARBA" id="ARBA00037301"/>
    </source>
</evidence>
<feature type="compositionally biased region" description="Basic and acidic residues" evidence="13">
    <location>
        <begin position="110"/>
        <end position="131"/>
    </location>
</feature>
<evidence type="ECO:0000256" key="9">
    <source>
        <dbReference type="ARBA" id="ARBA00023180"/>
    </source>
</evidence>
<dbReference type="RefSeq" id="XP_022086385.1">
    <property type="nucleotide sequence ID" value="XM_022230693.1"/>
</dbReference>
<evidence type="ECO:0000256" key="3">
    <source>
        <dbReference type="ARBA" id="ARBA00022676"/>
    </source>
</evidence>
<feature type="compositionally biased region" description="Basic and acidic residues" evidence="13">
    <location>
        <begin position="70"/>
        <end position="82"/>
    </location>
</feature>
<dbReference type="OrthoDB" id="6238971at2759"/>
<dbReference type="GO" id="GO:0140563">
    <property type="term" value="F:UDP-D-xylose:beta-D-glucoside alpha-1,3-D-xylosyltransferase activity"/>
    <property type="evidence" value="ECO:0007669"/>
    <property type="project" value="UniProtKB-EC"/>
</dbReference>
<evidence type="ECO:0000256" key="12">
    <source>
        <dbReference type="ARBA" id="ARBA00049181"/>
    </source>
</evidence>
<dbReference type="PANTHER" id="PTHR46012:SF2">
    <property type="entry name" value="IP22168P"/>
    <property type="match status" value="1"/>
</dbReference>
<feature type="region of interest" description="Disordered" evidence="13">
    <location>
        <begin position="45"/>
        <end position="143"/>
    </location>
</feature>
<proteinExistence type="inferred from homology"/>
<feature type="chain" id="PRO_5034594091" description="UDP-D-xylose:beta-D-glucoside alpha-1,3-D-xylosyltransferase" evidence="14">
    <location>
        <begin position="21"/>
        <end position="613"/>
    </location>
</feature>
<feature type="region of interest" description="Disordered" evidence="13">
    <location>
        <begin position="156"/>
        <end position="275"/>
    </location>
</feature>
<comment type="catalytic activity">
    <reaction evidence="12">
        <text>3-O-(beta-D-glucosyl)-L-seryl-[EGF-like domain protein] + UDP-alpha-D-xylose = 3-O-[alpha-D-xylosyl-(1-&gt;3)-beta-D-glucosyl]-L-seryl-[EGF-like domain protein] + UDP + H(+)</text>
        <dbReference type="Rhea" id="RHEA:56064"/>
        <dbReference type="Rhea" id="RHEA-COMP:14610"/>
        <dbReference type="Rhea" id="RHEA-COMP:14611"/>
        <dbReference type="ChEBI" id="CHEBI:15378"/>
        <dbReference type="ChEBI" id="CHEBI:57632"/>
        <dbReference type="ChEBI" id="CHEBI:58223"/>
        <dbReference type="ChEBI" id="CHEBI:140575"/>
        <dbReference type="ChEBI" id="CHEBI:140576"/>
        <dbReference type="EC" id="2.4.2.42"/>
    </reaction>
</comment>
<dbReference type="OMA" id="YSLNCHR"/>
<organism evidence="15 16">
    <name type="scientific">Acanthaster planci</name>
    <name type="common">Crown-of-thorns starfish</name>
    <dbReference type="NCBI Taxonomy" id="133434"/>
    <lineage>
        <taxon>Eukaryota</taxon>
        <taxon>Metazoa</taxon>
        <taxon>Echinodermata</taxon>
        <taxon>Eleutherozoa</taxon>
        <taxon>Asterozoa</taxon>
        <taxon>Asteroidea</taxon>
        <taxon>Valvatacea</taxon>
        <taxon>Valvatida</taxon>
        <taxon>Acanthasteridae</taxon>
        <taxon>Acanthaster</taxon>
    </lineage>
</organism>
<feature type="compositionally biased region" description="Low complexity" evidence="13">
    <location>
        <begin position="185"/>
        <end position="238"/>
    </location>
</feature>
<dbReference type="GO" id="GO:0016020">
    <property type="term" value="C:membrane"/>
    <property type="evidence" value="ECO:0007669"/>
    <property type="project" value="UniProtKB-SubCell"/>
</dbReference>
<name>A0A8B7Y258_ACAPL</name>
<dbReference type="Proteomes" id="UP000694845">
    <property type="component" value="Unplaced"/>
</dbReference>
<dbReference type="EC" id="2.4.2.42" evidence="11"/>
<sequence>MRSRQCNKLVFALFVLGAFASGMLSGIYYEAMSADMHVGVREADRANINGGKPNGQQSLGHSVGPQPGKDNLRADKTLDHIHQKTKTNTQAEAETKPKEPVQSGASKTIDSGKHAQMKEQLKRGQSDDILHADSGNMDGLPDVGEHHAFITRKEFGRPIRLQPNAPPPVLANQKSGQDSVEMRKQQQQKQLQQQQLQQQQQPKPQLNQQGPQQQKFAQQNAPQQQQQQQRQRQNMQPANDKPQSNLPPGNPPRAAPPARMPAAAASGLKPDQLAAAKAQEISKNIEEKLASEPIPKVDGRIMVSVVICGDRTDEALMMVKSAALLTLSPVHFHIFAEKELQANIVARLKSWPQPYISRISYDIHDIAFPPGENAEEWKKMFKKCATQRLFIPDLLLDTDALLYVDTDILFTKPLEYIWSVFKKFNSTQLAALTPEHEVTSIGWYNRFARHPYYGPTGLNSGVMLMNLTRMRRFGWSSTILPIYREYKLKTTWGDQDLLNILFHFHPELVYVYQCEWNVRPDHCMYSLNCHRVEKEGIGVIHGNRGVYHNEKQLPFRAIYEAFRDYQFGTDLNSGLVQPLKQRFTQSDVASMYCTKGLQHPLIATLQRYAKHRQ</sequence>
<evidence type="ECO:0000256" key="4">
    <source>
        <dbReference type="ARBA" id="ARBA00022679"/>
    </source>
</evidence>
<keyword evidence="9" id="KW-0325">Glycoprotein</keyword>
<dbReference type="AlphaFoldDB" id="A0A8B7Y258"/>
<evidence type="ECO:0000256" key="7">
    <source>
        <dbReference type="ARBA" id="ARBA00022989"/>
    </source>
</evidence>
<evidence type="ECO:0000256" key="14">
    <source>
        <dbReference type="SAM" id="SignalP"/>
    </source>
</evidence>
<evidence type="ECO:0000256" key="2">
    <source>
        <dbReference type="ARBA" id="ARBA00006351"/>
    </source>
</evidence>
<gene>
    <name evidence="16" type="primary">LOC110976956</name>
</gene>
<feature type="signal peptide" evidence="14">
    <location>
        <begin position="1"/>
        <end position="20"/>
    </location>
</feature>
<dbReference type="GO" id="GO:0016266">
    <property type="term" value="P:protein O-linked glycosylation via N-acetyl-galactosamine"/>
    <property type="evidence" value="ECO:0007669"/>
    <property type="project" value="TreeGrafter"/>
</dbReference>
<feature type="compositionally biased region" description="Pro residues" evidence="13">
    <location>
        <begin position="248"/>
        <end position="259"/>
    </location>
</feature>
<reference evidence="16" key="1">
    <citation type="submission" date="2025-08" db="UniProtKB">
        <authorList>
            <consortium name="RefSeq"/>
        </authorList>
    </citation>
    <scope>IDENTIFICATION</scope>
</reference>
<keyword evidence="7" id="KW-1133">Transmembrane helix</keyword>
<evidence type="ECO:0000313" key="15">
    <source>
        <dbReference type="Proteomes" id="UP000694845"/>
    </source>
</evidence>
<protein>
    <recommendedName>
        <fullName evidence="11">UDP-D-xylose:beta-D-glucoside alpha-1,3-D-xylosyltransferase</fullName>
        <ecNumber evidence="11">2.4.2.42</ecNumber>
    </recommendedName>
</protein>
<keyword evidence="15" id="KW-1185">Reference proteome</keyword>
<dbReference type="KEGG" id="aplc:110976956"/>
<accession>A0A8B7Y258</accession>
<dbReference type="SUPFAM" id="SSF53448">
    <property type="entry name" value="Nucleotide-diphospho-sugar transferases"/>
    <property type="match status" value="1"/>
</dbReference>
<evidence type="ECO:0000256" key="5">
    <source>
        <dbReference type="ARBA" id="ARBA00022692"/>
    </source>
</evidence>
<evidence type="ECO:0000313" key="16">
    <source>
        <dbReference type="RefSeq" id="XP_022086385.1"/>
    </source>
</evidence>
<comment type="similarity">
    <text evidence="2">Belongs to the glycosyltransferase 8 family.</text>
</comment>
<dbReference type="PANTHER" id="PTHR46012">
    <property type="entry name" value="IP22168P"/>
    <property type="match status" value="1"/>
</dbReference>
<comment type="subcellular location">
    <subcellularLocation>
        <location evidence="1">Membrane</location>
        <topology evidence="1">Single-pass type II membrane protein</topology>
    </subcellularLocation>
</comment>
<evidence type="ECO:0000256" key="11">
    <source>
        <dbReference type="ARBA" id="ARBA00038854"/>
    </source>
</evidence>
<dbReference type="InterPro" id="IPR002495">
    <property type="entry name" value="Glyco_trans_8"/>
</dbReference>
<keyword evidence="8" id="KW-0472">Membrane</keyword>
<evidence type="ECO:0000256" key="13">
    <source>
        <dbReference type="SAM" id="MobiDB-lite"/>
    </source>
</evidence>
<comment type="function">
    <text evidence="10">Glycosyltransferase which elongates the O-linked glucose attached to EGF-like repeats in the extracellular domain of Notch proteins by catalyzing the addition of xylose.</text>
</comment>
<keyword evidence="5" id="KW-0812">Transmembrane</keyword>
<evidence type="ECO:0000256" key="8">
    <source>
        <dbReference type="ARBA" id="ARBA00023136"/>
    </source>
</evidence>
<dbReference type="InterPro" id="IPR051993">
    <property type="entry name" value="Glycosyltransferase_8"/>
</dbReference>
<evidence type="ECO:0000256" key="1">
    <source>
        <dbReference type="ARBA" id="ARBA00004606"/>
    </source>
</evidence>